<dbReference type="Gene3D" id="3.90.380.10">
    <property type="entry name" value="Naphthalene 1,2-dioxygenase Alpha Subunit, Chain A, domain 1"/>
    <property type="match status" value="1"/>
</dbReference>
<dbReference type="Gene3D" id="2.102.10.10">
    <property type="entry name" value="Rieske [2Fe-2S] iron-sulphur domain"/>
    <property type="match status" value="1"/>
</dbReference>
<dbReference type="SUPFAM" id="SSF55961">
    <property type="entry name" value="Bet v1-like"/>
    <property type="match status" value="1"/>
</dbReference>
<dbReference type="CDD" id="cd03469">
    <property type="entry name" value="Rieske_RO_Alpha_N"/>
    <property type="match status" value="1"/>
</dbReference>
<dbReference type="PANTHER" id="PTHR43756">
    <property type="entry name" value="CHOLINE MONOOXYGENASE, CHLOROPLASTIC"/>
    <property type="match status" value="1"/>
</dbReference>
<geneLocation type="plasmid" evidence="10 11">
    <name>pBN2</name>
</geneLocation>
<evidence type="ECO:0000259" key="9">
    <source>
        <dbReference type="PROSITE" id="PS51296"/>
    </source>
</evidence>
<dbReference type="Proteomes" id="UP000215158">
    <property type="component" value="Plasmid pBN2"/>
</dbReference>
<dbReference type="GO" id="GO:0005506">
    <property type="term" value="F:iron ion binding"/>
    <property type="evidence" value="ECO:0007669"/>
    <property type="project" value="InterPro"/>
</dbReference>
<dbReference type="PROSITE" id="PS51296">
    <property type="entry name" value="RIESKE"/>
    <property type="match status" value="1"/>
</dbReference>
<feature type="domain" description="Rieske" evidence="9">
    <location>
        <begin position="33"/>
        <end position="142"/>
    </location>
</feature>
<accession>A0A248VYZ1</accession>
<dbReference type="InterPro" id="IPR001663">
    <property type="entry name" value="Rng_hydr_dOase-A"/>
</dbReference>
<dbReference type="OrthoDB" id="9769355at2"/>
<dbReference type="PROSITE" id="PS00570">
    <property type="entry name" value="RING_HYDROXYL_ALPHA"/>
    <property type="match status" value="1"/>
</dbReference>
<keyword evidence="4" id="KW-0223">Dioxygenase</keyword>
<evidence type="ECO:0000256" key="8">
    <source>
        <dbReference type="ARBA" id="ARBA00023027"/>
    </source>
</evidence>
<dbReference type="GO" id="GO:0051213">
    <property type="term" value="F:dioxygenase activity"/>
    <property type="evidence" value="ECO:0007669"/>
    <property type="project" value="UniProtKB-KW"/>
</dbReference>
<keyword evidence="2" id="KW-0001">2Fe-2S</keyword>
<dbReference type="AlphaFoldDB" id="A0A248VYZ1"/>
<dbReference type="SUPFAM" id="SSF50022">
    <property type="entry name" value="ISP domain"/>
    <property type="match status" value="1"/>
</dbReference>
<dbReference type="InterPro" id="IPR015879">
    <property type="entry name" value="Ring_hydroxy_dOase_asu_C_dom"/>
</dbReference>
<dbReference type="GO" id="GO:0051537">
    <property type="term" value="F:2 iron, 2 sulfur cluster binding"/>
    <property type="evidence" value="ECO:0007669"/>
    <property type="project" value="UniProtKB-KW"/>
</dbReference>
<evidence type="ECO:0000256" key="1">
    <source>
        <dbReference type="ARBA" id="ARBA00008751"/>
    </source>
</evidence>
<keyword evidence="6" id="KW-0408">Iron</keyword>
<dbReference type="EMBL" id="CP022992">
    <property type="protein sequence ID" value="ASW04095.1"/>
    <property type="molecule type" value="Genomic_DNA"/>
</dbReference>
<evidence type="ECO:0000256" key="2">
    <source>
        <dbReference type="ARBA" id="ARBA00022714"/>
    </source>
</evidence>
<reference evidence="10 11" key="1">
    <citation type="submission" date="2017-08" db="EMBL/GenBank/DDBJ databases">
        <title>Identification and genetic characteristics of simultaneous BTEX- and naphthalene-degrading Paraburkholderia sp. BN5 isolated from petroleum-contaminated soil.</title>
        <authorList>
            <person name="Lee Y."/>
            <person name="Jeon C.O."/>
        </authorList>
    </citation>
    <scope>NUCLEOTIDE SEQUENCE [LARGE SCALE GENOMIC DNA]</scope>
    <source>
        <strain evidence="10 11">BN5</strain>
        <plasmid evidence="10 11">pBN2</plasmid>
    </source>
</reference>
<keyword evidence="11" id="KW-1185">Reference proteome</keyword>
<organism evidence="10 11">
    <name type="scientific">Paraburkholderia aromaticivorans</name>
    <dbReference type="NCBI Taxonomy" id="2026199"/>
    <lineage>
        <taxon>Bacteria</taxon>
        <taxon>Pseudomonadati</taxon>
        <taxon>Pseudomonadota</taxon>
        <taxon>Betaproteobacteria</taxon>
        <taxon>Burkholderiales</taxon>
        <taxon>Burkholderiaceae</taxon>
        <taxon>Paraburkholderia</taxon>
    </lineage>
</organism>
<keyword evidence="8" id="KW-0520">NAD</keyword>
<dbReference type="InterPro" id="IPR017941">
    <property type="entry name" value="Rieske_2Fe-2S"/>
</dbReference>
<evidence type="ECO:0000256" key="4">
    <source>
        <dbReference type="ARBA" id="ARBA00022964"/>
    </source>
</evidence>
<keyword evidence="3" id="KW-0479">Metal-binding</keyword>
<dbReference type="PRINTS" id="PR00090">
    <property type="entry name" value="RNGDIOXGNASE"/>
</dbReference>
<evidence type="ECO:0000313" key="11">
    <source>
        <dbReference type="Proteomes" id="UP000215158"/>
    </source>
</evidence>
<dbReference type="KEGG" id="parb:CJU94_37820"/>
<dbReference type="InterPro" id="IPR036922">
    <property type="entry name" value="Rieske_2Fe-2S_sf"/>
</dbReference>
<keyword evidence="10" id="KW-0614">Plasmid</keyword>
<comment type="similarity">
    <text evidence="1">Belongs to the bacterial ring-hydroxylating dioxygenase alpha subunit family.</text>
</comment>
<name>A0A248VYZ1_9BURK</name>
<proteinExistence type="inferred from homology"/>
<dbReference type="PANTHER" id="PTHR43756:SF1">
    <property type="entry name" value="3-PHENYLPROPIONATE_CINNAMIC ACID DIOXYGENASE SUBUNIT ALPHA"/>
    <property type="match status" value="1"/>
</dbReference>
<keyword evidence="5" id="KW-0560">Oxidoreductase</keyword>
<protein>
    <submittedName>
        <fullName evidence="10">(2Fe-2S)-binding protein</fullName>
    </submittedName>
</protein>
<evidence type="ECO:0000256" key="5">
    <source>
        <dbReference type="ARBA" id="ARBA00023002"/>
    </source>
</evidence>
<dbReference type="Pfam" id="PF00355">
    <property type="entry name" value="Rieske"/>
    <property type="match status" value="1"/>
</dbReference>
<evidence type="ECO:0000256" key="6">
    <source>
        <dbReference type="ARBA" id="ARBA00023004"/>
    </source>
</evidence>
<evidence type="ECO:0000256" key="7">
    <source>
        <dbReference type="ARBA" id="ARBA00023014"/>
    </source>
</evidence>
<dbReference type="Pfam" id="PF00848">
    <property type="entry name" value="Ring_hydroxyl_A"/>
    <property type="match status" value="1"/>
</dbReference>
<evidence type="ECO:0000256" key="3">
    <source>
        <dbReference type="ARBA" id="ARBA00022723"/>
    </source>
</evidence>
<dbReference type="InterPro" id="IPR015881">
    <property type="entry name" value="ARHD_Rieske_2Fe_2S"/>
</dbReference>
<evidence type="ECO:0000313" key="10">
    <source>
        <dbReference type="EMBL" id="ASW04095.1"/>
    </source>
</evidence>
<sequence>MWPNHINKIPKEIFGDPAIFDMELDRIFYGPEWHMVGHLAELPERGDFKTFDLGRRPILIARGEDGRVRTFYNACTHRGTQVETSVCGNRKSFECPYHQWSFDTDGALVGCPGAKEFTPGFDKANYGLRELRMEEFRGLIFVTSSSDTQPLQEWLGEIAAPLTDILGGDEKLRLLGYHKVIYASNWKAYNDNDGYHAPLLHSAFRVLNWQGGKGRQIATQNGHNAIEAELSVPKGNSFLSDPSLIEFKGEDPKQGSRVVQLFPLAVATKHLDTINLRFAIPRSVDSTEVHYAYFGLESDSQEMLHHRVRQSSNLLGPCGMISMEDASIFQRVHLGTFTPGNVEFQKGVKRTDEFWFDFKQNDEASFLLKWEHYRKVMDFERRQEA</sequence>
<keyword evidence="7" id="KW-0411">Iron-sulfur</keyword>
<gene>
    <name evidence="10" type="ORF">CJU94_37820</name>
</gene>